<keyword evidence="10" id="KW-0460">Magnesium</keyword>
<dbReference type="SUPFAM" id="SSF53271">
    <property type="entry name" value="PRTase-like"/>
    <property type="match status" value="1"/>
</dbReference>
<dbReference type="PIRSF" id="PIRSF000485">
    <property type="entry name" value="Amd_phspho_trans"/>
    <property type="match status" value="1"/>
</dbReference>
<dbReference type="SUPFAM" id="SSF56235">
    <property type="entry name" value="N-terminal nucleophile aminohydrolases (Ntn hydrolases)"/>
    <property type="match status" value="1"/>
</dbReference>
<dbReference type="OrthoDB" id="191723at2759"/>
<dbReference type="InterPro" id="IPR000836">
    <property type="entry name" value="PRTase_dom"/>
</dbReference>
<dbReference type="Proteomes" id="UP000332933">
    <property type="component" value="Unassembled WGS sequence"/>
</dbReference>
<evidence type="ECO:0000256" key="2">
    <source>
        <dbReference type="ARBA" id="ARBA00010138"/>
    </source>
</evidence>
<dbReference type="EMBL" id="VJMH01000459">
    <property type="protein sequence ID" value="KAF0716087.1"/>
    <property type="molecule type" value="Genomic_DNA"/>
</dbReference>
<feature type="binding site" evidence="10">
    <location>
        <position position="368"/>
    </location>
    <ligand>
        <name>Mg(2+)</name>
        <dbReference type="ChEBI" id="CHEBI:18420"/>
    </ligand>
</feature>
<dbReference type="InterPro" id="IPR029055">
    <property type="entry name" value="Ntn_hydrolases_N"/>
</dbReference>
<dbReference type="HAMAP" id="MF_01931">
    <property type="entry name" value="PurF"/>
    <property type="match status" value="1"/>
</dbReference>
<dbReference type="GO" id="GO:0006189">
    <property type="term" value="P:'de novo' IMP biosynthetic process"/>
    <property type="evidence" value="ECO:0007669"/>
    <property type="project" value="UniProtKB-UniPathway"/>
</dbReference>
<dbReference type="EMBL" id="CAADRA010000459">
    <property type="protein sequence ID" value="VFT80214.1"/>
    <property type="molecule type" value="Genomic_DNA"/>
</dbReference>
<dbReference type="PANTHER" id="PTHR11907">
    <property type="entry name" value="AMIDOPHOSPHORIBOSYLTRANSFERASE"/>
    <property type="match status" value="1"/>
</dbReference>
<evidence type="ECO:0000313" key="14">
    <source>
        <dbReference type="Proteomes" id="UP000332933"/>
    </source>
</evidence>
<dbReference type="InterPro" id="IPR017932">
    <property type="entry name" value="GATase_2_dom"/>
</dbReference>
<dbReference type="InterPro" id="IPR005854">
    <property type="entry name" value="PurF"/>
</dbReference>
<dbReference type="PROSITE" id="PS51278">
    <property type="entry name" value="GATASE_TYPE_2"/>
    <property type="match status" value="1"/>
</dbReference>
<organism evidence="13 14">
    <name type="scientific">Aphanomyces stellatus</name>
    <dbReference type="NCBI Taxonomy" id="120398"/>
    <lineage>
        <taxon>Eukaryota</taxon>
        <taxon>Sar</taxon>
        <taxon>Stramenopiles</taxon>
        <taxon>Oomycota</taxon>
        <taxon>Saprolegniomycetes</taxon>
        <taxon>Saprolegniales</taxon>
        <taxon>Verrucalvaceae</taxon>
        <taxon>Aphanomyces</taxon>
    </lineage>
</organism>
<comment type="cofactor">
    <cofactor evidence="10">
        <name>Mg(2+)</name>
        <dbReference type="ChEBI" id="CHEBI:18420"/>
    </cofactor>
    <text evidence="10">Binds 1 Mg(2+) ion per subunit.</text>
</comment>
<sequence>MCGIVAVLLANKHEHCNQMLYDGLTVLQHRGQDAAGILTAHKGKLHLRKDNGLVRDVFKQNHMLSLLGHMGIGHCRYPTAGSSSSCESQPFYTNSPYGIALAHNGNLTNSKELASDLKNANFRHVNTDSDSEMLLNILADELLKQNSHPLNVDQIFDAVTKLYKRCRGGYSVVCLINGHGILAFRDPNGIRPLVFGNRKSLYGTDYSIASESVAIDALSFTLVRDVAAGEAIFIKPDGEFFSRQCAPTAKLSPCIFEHVYFARPDSVIDGISVYQARRNMGSKLAEKVLRLKPDHNIDVVIPIPDTSRTSALEMSHRLNIPYREGFVKNRYIARTFIMPGQVARKKTVRMKLNAIKSEFEGKVVLLVDDSIVRGTTGRQIVQIARESGAKAVYFASAAPCIRHPNVYGIDMPTRDELIAHNRTEEQIATELTADWVIFQDLDDLKESCRVENPAIVEWDASCFDGHYVTGDIDEAYFKRLHDERNDARMELKNIGGTAPLYRTFSDPASDDVIDMHNNSQ</sequence>
<keyword evidence="6 8" id="KW-0658">Purine biosynthesis</keyword>
<evidence type="ECO:0000256" key="7">
    <source>
        <dbReference type="ARBA" id="ARBA00022962"/>
    </source>
</evidence>
<accession>A0A485KEJ8</accession>
<comment type="similarity">
    <text evidence="2 8">In the C-terminal section; belongs to the purine/pyrimidine phosphoribosyltransferase family.</text>
</comment>
<dbReference type="UniPathway" id="UPA00074">
    <property type="reaction ID" value="UER00124"/>
</dbReference>
<evidence type="ECO:0000256" key="3">
    <source>
        <dbReference type="ARBA" id="ARBA00011941"/>
    </source>
</evidence>
<evidence type="ECO:0000256" key="1">
    <source>
        <dbReference type="ARBA" id="ARBA00005209"/>
    </source>
</evidence>
<dbReference type="GO" id="GO:0046872">
    <property type="term" value="F:metal ion binding"/>
    <property type="evidence" value="ECO:0007669"/>
    <property type="project" value="UniProtKB-KW"/>
</dbReference>
<keyword evidence="10" id="KW-0479">Metal-binding</keyword>
<keyword evidence="5 8" id="KW-0808">Transferase</keyword>
<dbReference type="GO" id="GO:0009113">
    <property type="term" value="P:purine nucleobase biosynthetic process"/>
    <property type="evidence" value="ECO:0007669"/>
    <property type="project" value="InterPro"/>
</dbReference>
<dbReference type="CDD" id="cd06223">
    <property type="entry name" value="PRTases_typeI"/>
    <property type="match status" value="1"/>
</dbReference>
<evidence type="ECO:0000259" key="11">
    <source>
        <dbReference type="PROSITE" id="PS51278"/>
    </source>
</evidence>
<dbReference type="GO" id="GO:0004044">
    <property type="term" value="F:amidophosphoribosyltransferase activity"/>
    <property type="evidence" value="ECO:0007669"/>
    <property type="project" value="UniProtKB-EC"/>
</dbReference>
<proteinExistence type="inferred from homology"/>
<comment type="catalytic activity">
    <reaction evidence="8">
        <text>5-phospho-beta-D-ribosylamine + L-glutamate + diphosphate = 5-phospho-alpha-D-ribose 1-diphosphate + L-glutamine + H2O</text>
        <dbReference type="Rhea" id="RHEA:14905"/>
        <dbReference type="ChEBI" id="CHEBI:15377"/>
        <dbReference type="ChEBI" id="CHEBI:29985"/>
        <dbReference type="ChEBI" id="CHEBI:33019"/>
        <dbReference type="ChEBI" id="CHEBI:58017"/>
        <dbReference type="ChEBI" id="CHEBI:58359"/>
        <dbReference type="ChEBI" id="CHEBI:58681"/>
        <dbReference type="EC" id="2.4.2.14"/>
    </reaction>
</comment>
<comment type="pathway">
    <text evidence="1 8">Purine metabolism; IMP biosynthesis via de novo pathway; N(1)-(5-phospho-D-ribosyl)glycinamide from 5-phospho-alpha-D-ribose 1-diphosphate: step 1/2.</text>
</comment>
<dbReference type="EC" id="2.4.2.14" evidence="3 8"/>
<dbReference type="NCBIfam" id="TIGR01134">
    <property type="entry name" value="purF"/>
    <property type="match status" value="1"/>
</dbReference>
<keyword evidence="14" id="KW-1185">Reference proteome</keyword>
<keyword evidence="7" id="KW-0315">Glutamine amidotransferase</keyword>
<dbReference type="Pfam" id="PF00156">
    <property type="entry name" value="Pribosyltran"/>
    <property type="match status" value="1"/>
</dbReference>
<evidence type="ECO:0000313" key="13">
    <source>
        <dbReference type="EMBL" id="VFT80214.1"/>
    </source>
</evidence>
<evidence type="ECO:0000256" key="5">
    <source>
        <dbReference type="ARBA" id="ARBA00022679"/>
    </source>
</evidence>
<evidence type="ECO:0000256" key="8">
    <source>
        <dbReference type="PIRNR" id="PIRNR000485"/>
    </source>
</evidence>
<feature type="binding site" evidence="10">
    <location>
        <position position="369"/>
    </location>
    <ligand>
        <name>Mg(2+)</name>
        <dbReference type="ChEBI" id="CHEBI:18420"/>
    </ligand>
</feature>
<evidence type="ECO:0000256" key="4">
    <source>
        <dbReference type="ARBA" id="ARBA00022676"/>
    </source>
</evidence>
<feature type="active site" description="Nucleophile" evidence="9">
    <location>
        <position position="2"/>
    </location>
</feature>
<dbReference type="AlphaFoldDB" id="A0A485KEJ8"/>
<dbReference type="Gene3D" id="3.40.50.2020">
    <property type="match status" value="1"/>
</dbReference>
<evidence type="ECO:0000256" key="6">
    <source>
        <dbReference type="ARBA" id="ARBA00022755"/>
    </source>
</evidence>
<dbReference type="InterPro" id="IPR029057">
    <property type="entry name" value="PRTase-like"/>
</dbReference>
<name>A0A485KEJ8_9STRA</name>
<reference evidence="13 14" key="1">
    <citation type="submission" date="2019-03" db="EMBL/GenBank/DDBJ databases">
        <authorList>
            <person name="Gaulin E."/>
            <person name="Dumas B."/>
        </authorList>
    </citation>
    <scope>NUCLEOTIDE SEQUENCE [LARGE SCALE GENOMIC DNA]</scope>
    <source>
        <strain evidence="13">CBS 568.67</strain>
    </source>
</reference>
<evidence type="ECO:0000256" key="9">
    <source>
        <dbReference type="PIRSR" id="PIRSR000485-1"/>
    </source>
</evidence>
<gene>
    <name evidence="13" type="primary">Aste57867_3034</name>
    <name evidence="12" type="ORF">As57867_003025</name>
    <name evidence="13" type="ORF">ASTE57867_3034</name>
</gene>
<protein>
    <recommendedName>
        <fullName evidence="3 8">Amidophosphoribosyltransferase</fullName>
        <shortName evidence="8">ATase</shortName>
        <ecNumber evidence="3 8">2.4.2.14</ecNumber>
    </recommendedName>
    <alternativeName>
        <fullName evidence="8">Glutamine phosphoribosylpyrophosphate amidotransferase</fullName>
    </alternativeName>
</protein>
<evidence type="ECO:0000313" key="12">
    <source>
        <dbReference type="EMBL" id="KAF0716087.1"/>
    </source>
</evidence>
<dbReference type="Pfam" id="PF13522">
    <property type="entry name" value="GATase_6"/>
    <property type="match status" value="1"/>
</dbReference>
<dbReference type="InterPro" id="IPR035584">
    <property type="entry name" value="PurF_N"/>
</dbReference>
<feature type="binding site" evidence="10">
    <location>
        <position position="306"/>
    </location>
    <ligand>
        <name>Mg(2+)</name>
        <dbReference type="ChEBI" id="CHEBI:18420"/>
    </ligand>
</feature>
<keyword evidence="4 8" id="KW-0328">Glycosyltransferase</keyword>
<dbReference type="Gene3D" id="3.60.20.10">
    <property type="entry name" value="Glutamine Phosphoribosylpyrophosphate, subunit 1, domain 1"/>
    <property type="match status" value="1"/>
</dbReference>
<reference evidence="12" key="2">
    <citation type="submission" date="2019-06" db="EMBL/GenBank/DDBJ databases">
        <title>Genomics analysis of Aphanomyces spp. identifies a new class of oomycete effector associated with host adaptation.</title>
        <authorList>
            <person name="Gaulin E."/>
        </authorList>
    </citation>
    <scope>NUCLEOTIDE SEQUENCE</scope>
    <source>
        <strain evidence="12">CBS 578.67</strain>
    </source>
</reference>
<feature type="domain" description="Glutamine amidotransferase type-2" evidence="11">
    <location>
        <begin position="2"/>
        <end position="237"/>
    </location>
</feature>
<dbReference type="CDD" id="cd00715">
    <property type="entry name" value="GPATase_N"/>
    <property type="match status" value="1"/>
</dbReference>
<evidence type="ECO:0000256" key="10">
    <source>
        <dbReference type="PIRSR" id="PIRSR000485-2"/>
    </source>
</evidence>